<evidence type="ECO:0000259" key="9">
    <source>
        <dbReference type="Pfam" id="PF02781"/>
    </source>
</evidence>
<keyword evidence="4 7" id="KW-0521">NADP</keyword>
<feature type="binding site" evidence="7">
    <location>
        <position position="149"/>
    </location>
    <ligand>
        <name>NADP(+)</name>
        <dbReference type="ChEBI" id="CHEBI:58349"/>
    </ligand>
</feature>
<feature type="active site" description="Proton acceptor" evidence="7">
    <location>
        <position position="241"/>
    </location>
</feature>
<protein>
    <recommendedName>
        <fullName evidence="7">Glucose-6-phosphate 1-dehydrogenase</fullName>
        <shortName evidence="7">G6PD</shortName>
        <ecNumber evidence="7">1.1.1.49</ecNumber>
    </recommendedName>
</protein>
<comment type="similarity">
    <text evidence="2 7">Belongs to the glucose-6-phosphate dehydrogenase family.</text>
</comment>
<dbReference type="PIRSF" id="PIRSF000110">
    <property type="entry name" value="G6PD"/>
    <property type="match status" value="1"/>
</dbReference>
<comment type="function">
    <text evidence="7">Catalyzes the oxidation of glucose 6-phosphate to 6-phosphogluconolactone.</text>
</comment>
<dbReference type="PRINTS" id="PR00079">
    <property type="entry name" value="G6PDHDRGNASE"/>
</dbReference>
<dbReference type="PROSITE" id="PS00069">
    <property type="entry name" value="G6P_DEHYDROGENASE"/>
    <property type="match status" value="1"/>
</dbReference>
<comment type="pathway">
    <text evidence="1 7">Carbohydrate degradation; pentose phosphate pathway; D-ribulose 5-phosphate from D-glucose 6-phosphate (oxidative stage): step 1/3.</text>
</comment>
<name>A0ABU8SJF9_9LACO</name>
<feature type="binding site" evidence="7">
    <location>
        <position position="183"/>
    </location>
    <ligand>
        <name>substrate</name>
    </ligand>
</feature>
<feature type="domain" description="Glucose-6-phosphate dehydrogenase NAD-binding" evidence="8">
    <location>
        <begin position="11"/>
        <end position="188"/>
    </location>
</feature>
<feature type="domain" description="Glucose-6-phosphate dehydrogenase C-terminal" evidence="9">
    <location>
        <begin position="191"/>
        <end position="485"/>
    </location>
</feature>
<dbReference type="Gene3D" id="3.40.50.720">
    <property type="entry name" value="NAD(P)-binding Rossmann-like Domain"/>
    <property type="match status" value="1"/>
</dbReference>
<dbReference type="PANTHER" id="PTHR23429:SF0">
    <property type="entry name" value="GLUCOSE-6-PHOSPHATE 1-DEHYDROGENASE"/>
    <property type="match status" value="1"/>
</dbReference>
<evidence type="ECO:0000256" key="6">
    <source>
        <dbReference type="ARBA" id="ARBA00023277"/>
    </source>
</evidence>
<dbReference type="SUPFAM" id="SSF51735">
    <property type="entry name" value="NAD(P)-binding Rossmann-fold domains"/>
    <property type="match status" value="1"/>
</dbReference>
<gene>
    <name evidence="7 10" type="primary">zwf</name>
    <name evidence="10" type="ORF">R4146_02535</name>
</gene>
<dbReference type="HAMAP" id="MF_00966">
    <property type="entry name" value="G6PD"/>
    <property type="match status" value="1"/>
</dbReference>
<dbReference type="InterPro" id="IPR001282">
    <property type="entry name" value="G6P_DH"/>
</dbReference>
<feature type="binding site" evidence="7">
    <location>
        <position position="47"/>
    </location>
    <ligand>
        <name>NADP(+)</name>
        <dbReference type="ChEBI" id="CHEBI:58349"/>
    </ligand>
</feature>
<evidence type="ECO:0000259" key="8">
    <source>
        <dbReference type="Pfam" id="PF00479"/>
    </source>
</evidence>
<evidence type="ECO:0000313" key="10">
    <source>
        <dbReference type="EMBL" id="MEJ6400056.1"/>
    </source>
</evidence>
<dbReference type="InterPro" id="IPR019796">
    <property type="entry name" value="G6P_DH_AS"/>
</dbReference>
<keyword evidence="5 7" id="KW-0560">Oxidoreductase</keyword>
<evidence type="ECO:0000256" key="3">
    <source>
        <dbReference type="ARBA" id="ARBA00022526"/>
    </source>
</evidence>
<dbReference type="NCBIfam" id="TIGR00871">
    <property type="entry name" value="zwf"/>
    <property type="match status" value="1"/>
</dbReference>
<dbReference type="Pfam" id="PF02781">
    <property type="entry name" value="G6PD_C"/>
    <property type="match status" value="1"/>
</dbReference>
<feature type="binding site" evidence="7">
    <location>
        <position position="217"/>
    </location>
    <ligand>
        <name>substrate</name>
    </ligand>
</feature>
<dbReference type="InterPro" id="IPR036291">
    <property type="entry name" value="NAD(P)-bd_dom_sf"/>
</dbReference>
<organism evidence="10 11">
    <name type="scientific">Nicoliella lavandulae</name>
    <dbReference type="NCBI Taxonomy" id="3082954"/>
    <lineage>
        <taxon>Bacteria</taxon>
        <taxon>Bacillati</taxon>
        <taxon>Bacillota</taxon>
        <taxon>Bacilli</taxon>
        <taxon>Lactobacillales</taxon>
        <taxon>Lactobacillaceae</taxon>
        <taxon>Nicoliella</taxon>
    </lineage>
</organism>
<keyword evidence="3 7" id="KW-0313">Glucose metabolism</keyword>
<feature type="binding site" evidence="7">
    <location>
        <position position="236"/>
    </location>
    <ligand>
        <name>substrate</name>
    </ligand>
</feature>
<dbReference type="EMBL" id="JAWMWH010000001">
    <property type="protein sequence ID" value="MEJ6400056.1"/>
    <property type="molecule type" value="Genomic_DNA"/>
</dbReference>
<comment type="catalytic activity">
    <reaction evidence="7">
        <text>D-glucose 6-phosphate + NADP(+) = 6-phospho-D-glucono-1,5-lactone + NADPH + H(+)</text>
        <dbReference type="Rhea" id="RHEA:15841"/>
        <dbReference type="ChEBI" id="CHEBI:15378"/>
        <dbReference type="ChEBI" id="CHEBI:57783"/>
        <dbReference type="ChEBI" id="CHEBI:57955"/>
        <dbReference type="ChEBI" id="CHEBI:58349"/>
        <dbReference type="ChEBI" id="CHEBI:61548"/>
        <dbReference type="EC" id="1.1.1.49"/>
    </reaction>
</comment>
<dbReference type="Proteomes" id="UP001370590">
    <property type="component" value="Unassembled WGS sequence"/>
</dbReference>
<dbReference type="PANTHER" id="PTHR23429">
    <property type="entry name" value="GLUCOSE-6-PHOSPHATE 1-DEHYDROGENASE G6PD"/>
    <property type="match status" value="1"/>
</dbReference>
<dbReference type="Pfam" id="PF00479">
    <property type="entry name" value="G6PD_N"/>
    <property type="match status" value="1"/>
</dbReference>
<evidence type="ECO:0000256" key="5">
    <source>
        <dbReference type="ARBA" id="ARBA00023002"/>
    </source>
</evidence>
<evidence type="ECO:0000313" key="11">
    <source>
        <dbReference type="Proteomes" id="UP001370590"/>
    </source>
</evidence>
<keyword evidence="6 7" id="KW-0119">Carbohydrate metabolism</keyword>
<dbReference type="InterPro" id="IPR022674">
    <property type="entry name" value="G6P_DH_NAD-bd"/>
</dbReference>
<feature type="binding site" evidence="7">
    <location>
        <position position="342"/>
    </location>
    <ligand>
        <name>substrate</name>
    </ligand>
</feature>
<proteinExistence type="inferred from homology"/>
<feature type="binding site" evidence="7">
    <location>
        <begin position="86"/>
        <end position="87"/>
    </location>
    <ligand>
        <name>NADP(+)</name>
        <dbReference type="ChEBI" id="CHEBI:58349"/>
    </ligand>
</feature>
<keyword evidence="11" id="KW-1185">Reference proteome</keyword>
<accession>A0ABU8SJF9</accession>
<comment type="caution">
    <text evidence="10">The sequence shown here is derived from an EMBL/GenBank/DDBJ whole genome shotgun (WGS) entry which is preliminary data.</text>
</comment>
<feature type="binding site" evidence="7">
    <location>
        <position position="179"/>
    </location>
    <ligand>
        <name>substrate</name>
    </ligand>
</feature>
<evidence type="ECO:0000256" key="7">
    <source>
        <dbReference type="HAMAP-Rule" id="MF_00966"/>
    </source>
</evidence>
<sequence>MATEQTALLTLFGATGDLASRKLYPALFNLYKKGEIKEHFALIGTGRREWDDDKFRSVVSESVKDAAESDQQVNDFVSHFYYKSHDVTNPEHYKVLKGLADELDAKYDLNGNRIFYISLAPRFFSLVANNLKEQQVFSENGFNRLIIEKPFGHDFESAEALNNSLSAAFSEDQVFRIDHYLGKEMVQNIAALRFGNPMIESVWNNKFIDNVQVTLAENMGVGERAGYYDTSGALRDMVQNHIMQIVSLLAMDEPNKYKDVEIRAQKVKALQALHIYNEDEVAENFVRGQYGAADNQKDYRHEDNVPEDSNTETFVAGKLEFENNRWAGVPFYVRTGKLLADKFARIDVVFKQPALDDFARANGTDPQLVPNRISIKIEPDSGFEMKLNKKHVGQGYTTDSFQFTHDLTTEEMKEVPLPYERLINDAMKGDHTNFASWAEVAQAWKFVDQIEKVWNTTKPDFPNYTPGSMGPKAADDLLARSGRKWAFRAQD</sequence>
<dbReference type="SUPFAM" id="SSF55347">
    <property type="entry name" value="Glyceraldehyde-3-phosphate dehydrogenase-like, C-terminal domain"/>
    <property type="match status" value="1"/>
</dbReference>
<feature type="binding site" evidence="7">
    <location>
        <position position="337"/>
    </location>
    <ligand>
        <name>substrate</name>
    </ligand>
</feature>
<evidence type="ECO:0000256" key="2">
    <source>
        <dbReference type="ARBA" id="ARBA00009975"/>
    </source>
</evidence>
<dbReference type="InterPro" id="IPR022675">
    <property type="entry name" value="G6P_DH_C"/>
</dbReference>
<reference evidence="10 11" key="1">
    <citation type="submission" date="2023-10" db="EMBL/GenBank/DDBJ databases">
        <title>Nicoliella lavandulae sp. nov. isolated from Lavandula angustifolia flowers.</title>
        <authorList>
            <person name="Alcantara C."/>
            <person name="Zuniga M."/>
            <person name="Landete J.M."/>
            <person name="Monedero V."/>
        </authorList>
    </citation>
    <scope>NUCLEOTIDE SEQUENCE [LARGE SCALE GENOMIC DNA]</scope>
    <source>
        <strain evidence="10 11">Es01</strain>
    </source>
</reference>
<dbReference type="RefSeq" id="WP_339959878.1">
    <property type="nucleotide sequence ID" value="NZ_JAWMWH010000001.1"/>
</dbReference>
<dbReference type="EC" id="1.1.1.49" evidence="7"/>
<dbReference type="Gene3D" id="3.30.360.10">
    <property type="entry name" value="Dihydrodipicolinate Reductase, domain 2"/>
    <property type="match status" value="1"/>
</dbReference>
<comment type="caution">
    <text evidence="7">Lacks conserved residue(s) required for the propagation of feature annotation.</text>
</comment>
<evidence type="ECO:0000256" key="1">
    <source>
        <dbReference type="ARBA" id="ARBA00004937"/>
    </source>
</evidence>
<evidence type="ECO:0000256" key="4">
    <source>
        <dbReference type="ARBA" id="ARBA00022857"/>
    </source>
</evidence>